<proteinExistence type="predicted"/>
<protein>
    <submittedName>
        <fullName evidence="1">Uncharacterized protein</fullName>
    </submittedName>
</protein>
<comment type="caution">
    <text evidence="1">The sequence shown here is derived from an EMBL/GenBank/DDBJ whole genome shotgun (WGS) entry which is preliminary data.</text>
</comment>
<organism evidence="1 2">
    <name type="scientific">Blautia parvula</name>
    <dbReference type="NCBI Taxonomy" id="2877527"/>
    <lineage>
        <taxon>Bacteria</taxon>
        <taxon>Bacillati</taxon>
        <taxon>Bacillota</taxon>
        <taxon>Clostridia</taxon>
        <taxon>Lachnospirales</taxon>
        <taxon>Lachnospiraceae</taxon>
        <taxon>Blautia</taxon>
    </lineage>
</organism>
<accession>A0ABQ0C2N6</accession>
<evidence type="ECO:0000313" key="1">
    <source>
        <dbReference type="EMBL" id="GAA6503053.1"/>
    </source>
</evidence>
<dbReference type="EMBL" id="BAABZQ010000001">
    <property type="protein sequence ID" value="GAA6503053.1"/>
    <property type="molecule type" value="Genomic_DNA"/>
</dbReference>
<keyword evidence="2" id="KW-1185">Reference proteome</keyword>
<sequence length="95" mass="11051">MTFREKLQQELPTFVNEKWWGGCNGCPDTYGYEIESDCIALDDETDEDKKRHCAECWDREAPKEREEPKEMTFAEIEQALGHPVKIVGDSHESDQ</sequence>
<name>A0ABQ0C2N6_9FIRM</name>
<reference evidence="1 2" key="1">
    <citation type="submission" date="2024-04" db="EMBL/GenBank/DDBJ databases">
        <title>Defined microbial consortia suppress multidrug-resistant proinflammatory Enterobacteriaceae via ecological control.</title>
        <authorList>
            <person name="Furuichi M."/>
            <person name="Kawaguchi T."/>
            <person name="Pust M."/>
            <person name="Yasuma K."/>
            <person name="Plichta D."/>
            <person name="Hasegawa N."/>
            <person name="Ohya T."/>
            <person name="Bhattarai S."/>
            <person name="Sasajima S."/>
            <person name="Aoto Y."/>
            <person name="Tuganbaev T."/>
            <person name="Yaginuma M."/>
            <person name="Ueda M."/>
            <person name="Okahashi N."/>
            <person name="Amafuji K."/>
            <person name="Kiridooshi Y."/>
            <person name="Sugita K."/>
            <person name="Strazar M."/>
            <person name="Skelly A."/>
            <person name="Suda W."/>
            <person name="Hattori M."/>
            <person name="Nakamoto N."/>
            <person name="Caballero S."/>
            <person name="Norman J."/>
            <person name="Olle B."/>
            <person name="Tanoue T."/>
            <person name="Arita M."/>
            <person name="Bucci V."/>
            <person name="Atarashi K."/>
            <person name="Xavier R."/>
            <person name="Honda K."/>
        </authorList>
    </citation>
    <scope>NUCLEOTIDE SEQUENCE [LARGE SCALE GENOMIC DNA]</scope>
    <source>
        <strain evidence="2">k34-0107-D12</strain>
    </source>
</reference>
<dbReference type="Proteomes" id="UP001600941">
    <property type="component" value="Unassembled WGS sequence"/>
</dbReference>
<evidence type="ECO:0000313" key="2">
    <source>
        <dbReference type="Proteomes" id="UP001600941"/>
    </source>
</evidence>
<dbReference type="RefSeq" id="WP_033144027.1">
    <property type="nucleotide sequence ID" value="NZ_AP031413.1"/>
</dbReference>
<gene>
    <name evidence="1" type="ORF">K340107D12_58690</name>
</gene>